<dbReference type="AlphaFoldDB" id="A0A225NBY1"/>
<keyword evidence="1" id="KW-0813">Transport</keyword>
<dbReference type="GO" id="GO:0016887">
    <property type="term" value="F:ATP hydrolysis activity"/>
    <property type="evidence" value="ECO:0007669"/>
    <property type="project" value="InterPro"/>
</dbReference>
<dbReference type="OrthoDB" id="9813227at2"/>
<evidence type="ECO:0000259" key="2">
    <source>
        <dbReference type="Pfam" id="PF00005"/>
    </source>
</evidence>
<dbReference type="InterPro" id="IPR003439">
    <property type="entry name" value="ABC_transporter-like_ATP-bd"/>
</dbReference>
<dbReference type="SUPFAM" id="SSF52540">
    <property type="entry name" value="P-loop containing nucleoside triphosphate hydrolases"/>
    <property type="match status" value="1"/>
</dbReference>
<keyword evidence="4" id="KW-1185">Reference proteome</keyword>
<dbReference type="InterPro" id="IPR050093">
    <property type="entry name" value="ABC_SmlMolc_Importer"/>
</dbReference>
<evidence type="ECO:0000313" key="4">
    <source>
        <dbReference type="Proteomes" id="UP000215377"/>
    </source>
</evidence>
<accession>A0A225NBY1</accession>
<comment type="caution">
    <text evidence="3">The sequence shown here is derived from an EMBL/GenBank/DDBJ whole genome shotgun (WGS) entry which is preliminary data.</text>
</comment>
<protein>
    <recommendedName>
        <fullName evidence="2">ABC transporter domain-containing protein</fullName>
    </recommendedName>
</protein>
<dbReference type="PANTHER" id="PTHR42781">
    <property type="entry name" value="SPERMIDINE/PUTRESCINE IMPORT ATP-BINDING PROTEIN POTA"/>
    <property type="match status" value="1"/>
</dbReference>
<dbReference type="Proteomes" id="UP000215377">
    <property type="component" value="Unassembled WGS sequence"/>
</dbReference>
<sequence length="70" mass="7385">MTSYLKIDRIGKSYGTTRVLQDVSLDVAPGEFTVLLGPSGCGKSTLLRIIAGLLDCDSGTLMLQGHDITA</sequence>
<proteinExistence type="predicted"/>
<evidence type="ECO:0000313" key="3">
    <source>
        <dbReference type="EMBL" id="OWU68362.1"/>
    </source>
</evidence>
<dbReference type="Pfam" id="PF00005">
    <property type="entry name" value="ABC_tran"/>
    <property type="match status" value="1"/>
</dbReference>
<reference evidence="3 4" key="1">
    <citation type="submission" date="2013-04" db="EMBL/GenBank/DDBJ databases">
        <title>Oceanicola sp. 22II1-22F33 Genome Sequencing.</title>
        <authorList>
            <person name="Lai Q."/>
            <person name="Li G."/>
            <person name="Shao Z."/>
        </authorList>
    </citation>
    <scope>NUCLEOTIDE SEQUENCE [LARGE SCALE GENOMIC DNA]</scope>
    <source>
        <strain evidence="3 4">22II1-22F33</strain>
    </source>
</reference>
<dbReference type="RefSeq" id="WP_143747377.1">
    <property type="nucleotide sequence ID" value="NZ_AQQR01000022.1"/>
</dbReference>
<dbReference type="PANTHER" id="PTHR42781:SF4">
    <property type="entry name" value="SPERMIDINE_PUTRESCINE IMPORT ATP-BINDING PROTEIN POTA"/>
    <property type="match status" value="1"/>
</dbReference>
<dbReference type="Gene3D" id="3.40.50.300">
    <property type="entry name" value="P-loop containing nucleotide triphosphate hydrolases"/>
    <property type="match status" value="1"/>
</dbReference>
<name>A0A225NBY1_9RHOB</name>
<gene>
    <name evidence="3" type="ORF">ATO3_24620</name>
</gene>
<dbReference type="EMBL" id="AQQR01000022">
    <property type="protein sequence ID" value="OWU68362.1"/>
    <property type="molecule type" value="Genomic_DNA"/>
</dbReference>
<dbReference type="GO" id="GO:0005524">
    <property type="term" value="F:ATP binding"/>
    <property type="evidence" value="ECO:0007669"/>
    <property type="project" value="InterPro"/>
</dbReference>
<organism evidence="3 4">
    <name type="scientific">Marinibacterium profundimaris</name>
    <dbReference type="NCBI Taxonomy" id="1679460"/>
    <lineage>
        <taxon>Bacteria</taxon>
        <taxon>Pseudomonadati</taxon>
        <taxon>Pseudomonadota</taxon>
        <taxon>Alphaproteobacteria</taxon>
        <taxon>Rhodobacterales</taxon>
        <taxon>Paracoccaceae</taxon>
        <taxon>Marinibacterium</taxon>
    </lineage>
</organism>
<feature type="non-terminal residue" evidence="3">
    <location>
        <position position="70"/>
    </location>
</feature>
<feature type="domain" description="ABC transporter" evidence="2">
    <location>
        <begin position="20"/>
        <end position="69"/>
    </location>
</feature>
<dbReference type="InterPro" id="IPR027417">
    <property type="entry name" value="P-loop_NTPase"/>
</dbReference>
<evidence type="ECO:0000256" key="1">
    <source>
        <dbReference type="ARBA" id="ARBA00022448"/>
    </source>
</evidence>